<dbReference type="InterPro" id="IPR019374">
    <property type="entry name" value="Ribosomal_mS22"/>
</dbReference>
<dbReference type="FunCoup" id="R7VAW2">
    <property type="interactions" value="718"/>
</dbReference>
<dbReference type="Proteomes" id="UP000014760">
    <property type="component" value="Unassembled WGS sequence"/>
</dbReference>
<reference evidence="2" key="3">
    <citation type="submission" date="2015-06" db="UniProtKB">
        <authorList>
            <consortium name="EnsemblMetazoa"/>
        </authorList>
    </citation>
    <scope>IDENTIFICATION</scope>
</reference>
<evidence type="ECO:0000313" key="2">
    <source>
        <dbReference type="EnsemblMetazoa" id="CapteP156720"/>
    </source>
</evidence>
<dbReference type="GO" id="GO:0003735">
    <property type="term" value="F:structural constituent of ribosome"/>
    <property type="evidence" value="ECO:0007669"/>
    <property type="project" value="TreeGrafter"/>
</dbReference>
<evidence type="ECO:0008006" key="4">
    <source>
        <dbReference type="Google" id="ProtNLM"/>
    </source>
</evidence>
<proteinExistence type="predicted"/>
<dbReference type="EMBL" id="AMQN01004487">
    <property type="status" value="NOT_ANNOTATED_CDS"/>
    <property type="molecule type" value="Genomic_DNA"/>
</dbReference>
<dbReference type="EMBL" id="KB293638">
    <property type="protein sequence ID" value="ELU15734.1"/>
    <property type="molecule type" value="Genomic_DNA"/>
</dbReference>
<accession>R7VAW2</accession>
<dbReference type="HOGENOM" id="CLU_053702_1_0_1"/>
<dbReference type="PANTHER" id="PTHR13071:SF4">
    <property type="entry name" value="SMALL RIBOSOMAL SUBUNIT PROTEIN MS22"/>
    <property type="match status" value="1"/>
</dbReference>
<evidence type="ECO:0000313" key="1">
    <source>
        <dbReference type="EMBL" id="ELU15734.1"/>
    </source>
</evidence>
<protein>
    <recommendedName>
        <fullName evidence="4">28S ribosomal protein S22, mitochondrial</fullName>
    </recommendedName>
</protein>
<gene>
    <name evidence="1" type="ORF">CAPTEDRAFT_156720</name>
</gene>
<dbReference type="AlphaFoldDB" id="R7VAW2"/>
<dbReference type="OMA" id="GYIELTL"/>
<dbReference type="GO" id="GO:0005763">
    <property type="term" value="C:mitochondrial small ribosomal subunit"/>
    <property type="evidence" value="ECO:0007669"/>
    <property type="project" value="TreeGrafter"/>
</dbReference>
<dbReference type="STRING" id="283909.R7VAW2"/>
<reference evidence="3" key="1">
    <citation type="submission" date="2012-12" db="EMBL/GenBank/DDBJ databases">
        <authorList>
            <person name="Hellsten U."/>
            <person name="Grimwood J."/>
            <person name="Chapman J.A."/>
            <person name="Shapiro H."/>
            <person name="Aerts A."/>
            <person name="Otillar R.P."/>
            <person name="Terry A.Y."/>
            <person name="Boore J.L."/>
            <person name="Simakov O."/>
            <person name="Marletaz F."/>
            <person name="Cho S.-J."/>
            <person name="Edsinger-Gonzales E."/>
            <person name="Havlak P."/>
            <person name="Kuo D.-H."/>
            <person name="Larsson T."/>
            <person name="Lv J."/>
            <person name="Arendt D."/>
            <person name="Savage R."/>
            <person name="Osoegawa K."/>
            <person name="de Jong P."/>
            <person name="Lindberg D.R."/>
            <person name="Seaver E.C."/>
            <person name="Weisblat D.A."/>
            <person name="Putnam N.H."/>
            <person name="Grigoriev I.V."/>
            <person name="Rokhsar D.S."/>
        </authorList>
    </citation>
    <scope>NUCLEOTIDE SEQUENCE</scope>
    <source>
        <strain evidence="3">I ESC-2004</strain>
    </source>
</reference>
<reference evidence="1 3" key="2">
    <citation type="journal article" date="2013" name="Nature">
        <title>Insights into bilaterian evolution from three spiralian genomes.</title>
        <authorList>
            <person name="Simakov O."/>
            <person name="Marletaz F."/>
            <person name="Cho S.J."/>
            <person name="Edsinger-Gonzales E."/>
            <person name="Havlak P."/>
            <person name="Hellsten U."/>
            <person name="Kuo D.H."/>
            <person name="Larsson T."/>
            <person name="Lv J."/>
            <person name="Arendt D."/>
            <person name="Savage R."/>
            <person name="Osoegawa K."/>
            <person name="de Jong P."/>
            <person name="Grimwood J."/>
            <person name="Chapman J.A."/>
            <person name="Shapiro H."/>
            <person name="Aerts A."/>
            <person name="Otillar R.P."/>
            <person name="Terry A.Y."/>
            <person name="Boore J.L."/>
            <person name="Grigoriev I.V."/>
            <person name="Lindberg D.R."/>
            <person name="Seaver E.C."/>
            <person name="Weisblat D.A."/>
            <person name="Putnam N.H."/>
            <person name="Rokhsar D.S."/>
        </authorList>
    </citation>
    <scope>NUCLEOTIDE SEQUENCE</scope>
    <source>
        <strain evidence="1 3">I ESC-2004</strain>
    </source>
</reference>
<name>R7VAW2_CAPTE</name>
<dbReference type="OrthoDB" id="10052321at2759"/>
<sequence>MDLCKMISTRCLQTLKHSRSVNPYLFPQAIGSQCRHYSKSVEEQFIRPEVQEILKRVTGFDLEKIFAVHPTDVHPPKYELLTDKQLSDAKEQAELRGRQKLQMPPVMSHPVDEEEIISEEPEIENFDIEHPGAKYVFTDISLGVKRRMRTIVVREHDGTLRKADWEERNRILQVYFPQKGRMYSTPTMFMEESLESLLAEGKYCYILDRACVQFEPDDPNYIRVTQRTYESINSSHDFDELRSTRHFGPMAFYFGLNKQLDNLLTDCLQRDLLKDAADLVHLHLLLHPETKSSAESVDLNDALATVKFYIQHEAKNSGALERSLQGLVERTQAKESSAAGAS</sequence>
<dbReference type="PANTHER" id="PTHR13071">
    <property type="entry name" value="MITOCHONDRIAL 28S RIBOSOMAL PROTEIN S22"/>
    <property type="match status" value="1"/>
</dbReference>
<dbReference type="EnsemblMetazoa" id="CapteT156720">
    <property type="protein sequence ID" value="CapteP156720"/>
    <property type="gene ID" value="CapteG156720"/>
</dbReference>
<evidence type="ECO:0000313" key="3">
    <source>
        <dbReference type="Proteomes" id="UP000014760"/>
    </source>
</evidence>
<dbReference type="Pfam" id="PF10245">
    <property type="entry name" value="MRP-S22"/>
    <property type="match status" value="1"/>
</dbReference>
<organism evidence="1">
    <name type="scientific">Capitella teleta</name>
    <name type="common">Polychaete worm</name>
    <dbReference type="NCBI Taxonomy" id="283909"/>
    <lineage>
        <taxon>Eukaryota</taxon>
        <taxon>Metazoa</taxon>
        <taxon>Spiralia</taxon>
        <taxon>Lophotrochozoa</taxon>
        <taxon>Annelida</taxon>
        <taxon>Polychaeta</taxon>
        <taxon>Sedentaria</taxon>
        <taxon>Scolecida</taxon>
        <taxon>Capitellidae</taxon>
        <taxon>Capitella</taxon>
    </lineage>
</organism>
<keyword evidence="3" id="KW-1185">Reference proteome</keyword>